<feature type="chain" id="PRO_5043474109" evidence="1">
    <location>
        <begin position="21"/>
        <end position="235"/>
    </location>
</feature>
<protein>
    <submittedName>
        <fullName evidence="2">Uncharacterized protein</fullName>
    </submittedName>
</protein>
<organism evidence="2 3">
    <name type="scientific">Aromia moschata</name>
    <dbReference type="NCBI Taxonomy" id="1265417"/>
    <lineage>
        <taxon>Eukaryota</taxon>
        <taxon>Metazoa</taxon>
        <taxon>Ecdysozoa</taxon>
        <taxon>Arthropoda</taxon>
        <taxon>Hexapoda</taxon>
        <taxon>Insecta</taxon>
        <taxon>Pterygota</taxon>
        <taxon>Neoptera</taxon>
        <taxon>Endopterygota</taxon>
        <taxon>Coleoptera</taxon>
        <taxon>Polyphaga</taxon>
        <taxon>Cucujiformia</taxon>
        <taxon>Chrysomeloidea</taxon>
        <taxon>Cerambycidae</taxon>
        <taxon>Cerambycinae</taxon>
        <taxon>Callichromatini</taxon>
        <taxon>Aromia</taxon>
    </lineage>
</organism>
<evidence type="ECO:0000313" key="2">
    <source>
        <dbReference type="EMBL" id="KAJ8951074.1"/>
    </source>
</evidence>
<feature type="signal peptide" evidence="1">
    <location>
        <begin position="1"/>
        <end position="20"/>
    </location>
</feature>
<evidence type="ECO:0000256" key="1">
    <source>
        <dbReference type="SAM" id="SignalP"/>
    </source>
</evidence>
<reference evidence="2" key="1">
    <citation type="journal article" date="2023" name="Insect Mol. Biol.">
        <title>Genome sequencing provides insights into the evolution of gene families encoding plant cell wall-degrading enzymes in longhorned beetles.</title>
        <authorList>
            <person name="Shin N.R."/>
            <person name="Okamura Y."/>
            <person name="Kirsch R."/>
            <person name="Pauchet Y."/>
        </authorList>
    </citation>
    <scope>NUCLEOTIDE SEQUENCE</scope>
    <source>
        <strain evidence="2">AMC_N1</strain>
    </source>
</reference>
<name>A0AAV8YJK9_9CUCU</name>
<dbReference type="EMBL" id="JAPWTK010000090">
    <property type="protein sequence ID" value="KAJ8951074.1"/>
    <property type="molecule type" value="Genomic_DNA"/>
</dbReference>
<dbReference type="AlphaFoldDB" id="A0AAV8YJK9"/>
<comment type="caution">
    <text evidence="2">The sequence shown here is derived from an EMBL/GenBank/DDBJ whole genome shotgun (WGS) entry which is preliminary data.</text>
</comment>
<keyword evidence="3" id="KW-1185">Reference proteome</keyword>
<sequence length="235" mass="25873">MRCCSFLVVFCLFYVNPSVADNQLDIAGLLEIGIRFVVLNLRKAETITLIKDSTTLVLPDSVKNVTVGSAKLENFYLYGFNTLDITSLSASNLDAPDDSSKTNLCLGLTADRLGLSTLYDADIGIINEIPVYGIGEINLALSKIKIDLCTDVYTKQNFTELYVDELSIQLQVHDSPTGLANGISLESILETMINSYHRGISITLTEKEINDLKQLLKELLQIILSLLDSKGVNLF</sequence>
<dbReference type="InterPro" id="IPR010562">
    <property type="entry name" value="Haemolymph_juvenile_hormone-bd"/>
</dbReference>
<dbReference type="InterPro" id="IPR038606">
    <property type="entry name" value="To_sf"/>
</dbReference>
<accession>A0AAV8YJK9</accession>
<proteinExistence type="predicted"/>
<dbReference type="Proteomes" id="UP001162162">
    <property type="component" value="Unassembled WGS sequence"/>
</dbReference>
<dbReference type="Pfam" id="PF06585">
    <property type="entry name" value="JHBP"/>
    <property type="match status" value="1"/>
</dbReference>
<evidence type="ECO:0000313" key="3">
    <source>
        <dbReference type="Proteomes" id="UP001162162"/>
    </source>
</evidence>
<dbReference type="Gene3D" id="3.15.10.30">
    <property type="entry name" value="Haemolymph juvenile hormone binding protein"/>
    <property type="match status" value="1"/>
</dbReference>
<gene>
    <name evidence="2" type="ORF">NQ318_003772</name>
</gene>
<keyword evidence="1" id="KW-0732">Signal</keyword>